<evidence type="ECO:0000313" key="4">
    <source>
        <dbReference type="Proteomes" id="UP001172721"/>
    </source>
</evidence>
<evidence type="ECO:0000259" key="2">
    <source>
        <dbReference type="SMART" id="SM00746"/>
    </source>
</evidence>
<comment type="caution">
    <text evidence="3">The sequence shown here is derived from an EMBL/GenBank/DDBJ whole genome shotgun (WGS) entry which is preliminary data.</text>
</comment>
<feature type="domain" description="TRASH" evidence="2">
    <location>
        <begin position="5"/>
        <end position="37"/>
    </location>
</feature>
<dbReference type="InterPro" id="IPR003615">
    <property type="entry name" value="HNH_nuc"/>
</dbReference>
<feature type="domain" description="TRASH" evidence="2">
    <location>
        <begin position="98"/>
        <end position="128"/>
    </location>
</feature>
<evidence type="ECO:0000259" key="1">
    <source>
        <dbReference type="SMART" id="SM00507"/>
    </source>
</evidence>
<feature type="domain" description="TRASH" evidence="2">
    <location>
        <begin position="143"/>
        <end position="175"/>
    </location>
</feature>
<gene>
    <name evidence="3" type="ORF">QYB97_12405</name>
</gene>
<dbReference type="SMART" id="SM00507">
    <property type="entry name" value="HNHc"/>
    <property type="match status" value="1"/>
</dbReference>
<dbReference type="RefSeq" id="WP_301166328.1">
    <property type="nucleotide sequence ID" value="NZ_JAUHTR010000006.1"/>
</dbReference>
<evidence type="ECO:0008006" key="5">
    <source>
        <dbReference type="Google" id="ProtNLM"/>
    </source>
</evidence>
<evidence type="ECO:0000313" key="3">
    <source>
        <dbReference type="EMBL" id="MDN4525288.1"/>
    </source>
</evidence>
<dbReference type="PANTHER" id="PTHR41286">
    <property type="entry name" value="HNH NUCLEASE YAJD-RELATED"/>
    <property type="match status" value="1"/>
</dbReference>
<proteinExistence type="predicted"/>
<dbReference type="EMBL" id="JAUHTR010000006">
    <property type="protein sequence ID" value="MDN4525288.1"/>
    <property type="molecule type" value="Genomic_DNA"/>
</dbReference>
<protein>
    <recommendedName>
        <fullName evidence="5">HNH nuclease domain-containing protein</fullName>
    </recommendedName>
</protein>
<keyword evidence="4" id="KW-1185">Reference proteome</keyword>
<dbReference type="InterPro" id="IPR011017">
    <property type="entry name" value="TRASH_dom"/>
</dbReference>
<dbReference type="Proteomes" id="UP001172721">
    <property type="component" value="Unassembled WGS sequence"/>
</dbReference>
<feature type="domain" description="HNH nuclease" evidence="1">
    <location>
        <begin position="200"/>
        <end position="261"/>
    </location>
</feature>
<dbReference type="SMART" id="SM00746">
    <property type="entry name" value="TRASH"/>
    <property type="match status" value="4"/>
</dbReference>
<accession>A0ABT8HWX8</accession>
<dbReference type="PANTHER" id="PTHR41286:SF1">
    <property type="entry name" value="HNH NUCLEASE YAJD-RELATED"/>
    <property type="match status" value="1"/>
</dbReference>
<name>A0ABT8HWX8_9BACL</name>
<sequence>MEKNCLNCDQRIIVKPSHFERKKYCSRKCKSEYQKKNPINQHLSQKKYVDCNFCKKKLLRKPSNIFKTNFCSHSCKAKYQEINKSHFSHLKKRVKLRCEECKNEFYLTPYRAKTAKYCSNNCSYKAISRNAKVKFSKKRKVNCALCNQEFYKKQSVIKKLNFCSENCMGIYYSESGIFAGSKSGTWQGGDINYYGPNWRRQRREARKRDNFTCQDCGINEVTLGQELSVHHIIPFRQFNGDWKRANRLSNLVSLCEYPCHRKRHSNKKLVDDIV</sequence>
<feature type="domain" description="TRASH" evidence="2">
    <location>
        <begin position="51"/>
        <end position="83"/>
    </location>
</feature>
<organism evidence="3 4">
    <name type="scientific">Fictibacillus fluitans</name>
    <dbReference type="NCBI Taxonomy" id="3058422"/>
    <lineage>
        <taxon>Bacteria</taxon>
        <taxon>Bacillati</taxon>
        <taxon>Bacillota</taxon>
        <taxon>Bacilli</taxon>
        <taxon>Bacillales</taxon>
        <taxon>Fictibacillaceae</taxon>
        <taxon>Fictibacillus</taxon>
    </lineage>
</organism>
<reference evidence="3" key="1">
    <citation type="submission" date="2023-07" db="EMBL/GenBank/DDBJ databases">
        <title>Fictibacillus sp. isolated from freshwater pond.</title>
        <authorList>
            <person name="Kirdat K."/>
            <person name="Bhat A."/>
            <person name="Mourya A."/>
            <person name="Yadav A."/>
        </authorList>
    </citation>
    <scope>NUCLEOTIDE SEQUENCE</scope>
    <source>
        <strain evidence="3">NE201</strain>
    </source>
</reference>
<dbReference type="CDD" id="cd00085">
    <property type="entry name" value="HNHc"/>
    <property type="match status" value="1"/>
</dbReference>